<dbReference type="EMBL" id="SOIJ01000187">
    <property type="protein sequence ID" value="TET92685.1"/>
    <property type="molecule type" value="Genomic_DNA"/>
</dbReference>
<evidence type="ECO:0000313" key="3">
    <source>
        <dbReference type="Proteomes" id="UP000316925"/>
    </source>
</evidence>
<name>A0A523YMB5_UNCAE</name>
<organism evidence="2 3">
    <name type="scientific">Aerophobetes bacterium</name>
    <dbReference type="NCBI Taxonomy" id="2030807"/>
    <lineage>
        <taxon>Bacteria</taxon>
        <taxon>Candidatus Aerophobota</taxon>
    </lineage>
</organism>
<reference evidence="2 3" key="1">
    <citation type="submission" date="2019-03" db="EMBL/GenBank/DDBJ databases">
        <title>Metabolic potential of uncultured bacteria and archaea associated with petroleum seepage in deep-sea sediments.</title>
        <authorList>
            <person name="Dong X."/>
            <person name="Hubert C."/>
        </authorList>
    </citation>
    <scope>NUCLEOTIDE SEQUENCE [LARGE SCALE GENOMIC DNA]</scope>
    <source>
        <strain evidence="2">E29_bin28</strain>
    </source>
</reference>
<dbReference type="Gene3D" id="3.10.120.10">
    <property type="entry name" value="Cytochrome b5-like heme/steroid binding domain"/>
    <property type="match status" value="1"/>
</dbReference>
<comment type="caution">
    <text evidence="2">The sequence shown here is derived from an EMBL/GenBank/DDBJ whole genome shotgun (WGS) entry which is preliminary data.</text>
</comment>
<dbReference type="Proteomes" id="UP000316925">
    <property type="component" value="Unassembled WGS sequence"/>
</dbReference>
<protein>
    <submittedName>
        <fullName evidence="2">Cytochrome B5</fullName>
    </submittedName>
</protein>
<dbReference type="SMART" id="SM01117">
    <property type="entry name" value="Cyt-b5"/>
    <property type="match status" value="1"/>
</dbReference>
<feature type="domain" description="Cytochrome b5 heme-binding" evidence="1">
    <location>
        <begin position="4"/>
        <end position="76"/>
    </location>
</feature>
<gene>
    <name evidence="2" type="ORF">E3J33_03335</name>
</gene>
<sequence>MRKFTKKELAQYDGKGGTRTYVAYKGKVYDVSQSFLWQDGRHQVLHSAGKDLSGSLAEAPHGPELLEKFKVVGILESS</sequence>
<dbReference type="InterPro" id="IPR036400">
    <property type="entry name" value="Cyt_B5-like_heme/steroid_sf"/>
</dbReference>
<dbReference type="InterPro" id="IPR001199">
    <property type="entry name" value="Cyt_B5-like_heme/steroid-bd"/>
</dbReference>
<evidence type="ECO:0000259" key="1">
    <source>
        <dbReference type="SMART" id="SM01117"/>
    </source>
</evidence>
<evidence type="ECO:0000313" key="2">
    <source>
        <dbReference type="EMBL" id="TET92685.1"/>
    </source>
</evidence>
<proteinExistence type="predicted"/>
<dbReference type="AlphaFoldDB" id="A0A523YMB5"/>
<dbReference type="Pfam" id="PF00173">
    <property type="entry name" value="Cyt-b5"/>
    <property type="match status" value="1"/>
</dbReference>
<accession>A0A523YMB5</accession>
<dbReference type="SUPFAM" id="SSF55856">
    <property type="entry name" value="Cytochrome b5-like heme/steroid binding domain"/>
    <property type="match status" value="1"/>
</dbReference>